<feature type="region of interest" description="Disordered" evidence="1">
    <location>
        <begin position="1"/>
        <end position="51"/>
    </location>
</feature>
<keyword evidence="3" id="KW-1185">Reference proteome</keyword>
<protein>
    <submittedName>
        <fullName evidence="2">Uncharacterized protein</fullName>
    </submittedName>
</protein>
<evidence type="ECO:0000313" key="3">
    <source>
        <dbReference type="Proteomes" id="UP000319663"/>
    </source>
</evidence>
<gene>
    <name evidence="2" type="ORF">MPDQ_004739</name>
</gene>
<evidence type="ECO:0000313" key="2">
    <source>
        <dbReference type="EMBL" id="TQB67774.1"/>
    </source>
</evidence>
<feature type="compositionally biased region" description="Polar residues" evidence="1">
    <location>
        <begin position="101"/>
        <end position="114"/>
    </location>
</feature>
<dbReference type="AlphaFoldDB" id="A0A507QKZ1"/>
<comment type="caution">
    <text evidence="2">The sequence shown here is derived from an EMBL/GenBank/DDBJ whole genome shotgun (WGS) entry which is preliminary data.</text>
</comment>
<organism evidence="2 3">
    <name type="scientific">Monascus purpureus</name>
    <name type="common">Red mold</name>
    <name type="synonym">Monascus anka</name>
    <dbReference type="NCBI Taxonomy" id="5098"/>
    <lineage>
        <taxon>Eukaryota</taxon>
        <taxon>Fungi</taxon>
        <taxon>Dikarya</taxon>
        <taxon>Ascomycota</taxon>
        <taxon>Pezizomycotina</taxon>
        <taxon>Eurotiomycetes</taxon>
        <taxon>Eurotiomycetidae</taxon>
        <taxon>Eurotiales</taxon>
        <taxon>Aspergillaceae</taxon>
        <taxon>Monascus</taxon>
    </lineage>
</organism>
<evidence type="ECO:0000256" key="1">
    <source>
        <dbReference type="SAM" id="MobiDB-lite"/>
    </source>
</evidence>
<accession>A0A507QKZ1</accession>
<sequence length="298" mass="32523">MGHTGTGWLDLLMDEGQSLHGNGPERPLSEGGGKTSTDSSPENPPSAQPLISNQISLSQPSNCSSAVEVTQTLLRLQRELLEFRRASRSSTSSRPGSTPSNDQPSSSWQNSTNPVDAVLKPGQVLLDMIRRIFEEYYKTYHGLAHPSSFPDRATLLPLVVSPMSLLLSSYGEMLREIATALNQPQNMTSFFPGAQQRAAPSNSEHGTQADVSTIPECLNLKFGDMSLDYPLQLILIATVINHQLAQLNRALQDYQGIHMRAPNMGISHDLFVATTAELKSATEELMAEAGKLLRQPRT</sequence>
<proteinExistence type="predicted"/>
<dbReference type="Proteomes" id="UP000319663">
    <property type="component" value="Unassembled WGS sequence"/>
</dbReference>
<dbReference type="OrthoDB" id="2574141at2759"/>
<reference evidence="2 3" key="1">
    <citation type="submission" date="2019-06" db="EMBL/GenBank/DDBJ databases">
        <title>Wine fermentation using esterase from Monascus purpureus.</title>
        <authorList>
            <person name="Geng C."/>
            <person name="Zhang Y."/>
        </authorList>
    </citation>
    <scope>NUCLEOTIDE SEQUENCE [LARGE SCALE GENOMIC DNA]</scope>
    <source>
        <strain evidence="2">HQ1</strain>
    </source>
</reference>
<dbReference type="EMBL" id="VIFY01000309">
    <property type="protein sequence ID" value="TQB67774.1"/>
    <property type="molecule type" value="Genomic_DNA"/>
</dbReference>
<name>A0A507QKZ1_MONPU</name>
<feature type="region of interest" description="Disordered" evidence="1">
    <location>
        <begin position="85"/>
        <end position="115"/>
    </location>
</feature>
<feature type="compositionally biased region" description="Low complexity" evidence="1">
    <location>
        <begin position="88"/>
        <end position="100"/>
    </location>
</feature>
<dbReference type="STRING" id="5098.A0A507QKZ1"/>